<dbReference type="AlphaFoldDB" id="A0A4Q9P0S6"/>
<feature type="region of interest" description="Disordered" evidence="1">
    <location>
        <begin position="158"/>
        <end position="233"/>
    </location>
</feature>
<proteinExistence type="predicted"/>
<feature type="compositionally biased region" description="Low complexity" evidence="1">
    <location>
        <begin position="173"/>
        <end position="228"/>
    </location>
</feature>
<dbReference type="EMBL" id="ML145151">
    <property type="protein sequence ID" value="TBU56417.1"/>
    <property type="molecule type" value="Genomic_DNA"/>
</dbReference>
<keyword evidence="4" id="KW-1185">Reference proteome</keyword>
<organism evidence="3 4">
    <name type="scientific">Dichomitus squalens</name>
    <dbReference type="NCBI Taxonomy" id="114155"/>
    <lineage>
        <taxon>Eukaryota</taxon>
        <taxon>Fungi</taxon>
        <taxon>Dikarya</taxon>
        <taxon>Basidiomycota</taxon>
        <taxon>Agaricomycotina</taxon>
        <taxon>Agaricomycetes</taxon>
        <taxon>Polyporales</taxon>
        <taxon>Polyporaceae</taxon>
        <taxon>Dichomitus</taxon>
    </lineage>
</organism>
<evidence type="ECO:0000256" key="2">
    <source>
        <dbReference type="SAM" id="SignalP"/>
    </source>
</evidence>
<feature type="signal peptide" evidence="2">
    <location>
        <begin position="1"/>
        <end position="22"/>
    </location>
</feature>
<reference evidence="3 4" key="1">
    <citation type="submission" date="2019-01" db="EMBL/GenBank/DDBJ databases">
        <title>Draft genome sequences of three monokaryotic isolates of the white-rot basidiomycete fungus Dichomitus squalens.</title>
        <authorList>
            <consortium name="DOE Joint Genome Institute"/>
            <person name="Lopez S.C."/>
            <person name="Andreopoulos B."/>
            <person name="Pangilinan J."/>
            <person name="Lipzen A."/>
            <person name="Riley R."/>
            <person name="Ahrendt S."/>
            <person name="Ng V."/>
            <person name="Barry K."/>
            <person name="Daum C."/>
            <person name="Grigoriev I.V."/>
            <person name="Hilden K.S."/>
            <person name="Makela M.R."/>
            <person name="de Vries R.P."/>
        </authorList>
    </citation>
    <scope>NUCLEOTIDE SEQUENCE [LARGE SCALE GENOMIC DNA]</scope>
    <source>
        <strain evidence="3 4">CBS 464.89</strain>
    </source>
</reference>
<name>A0A4Q9P0S6_9APHY</name>
<evidence type="ECO:0000313" key="4">
    <source>
        <dbReference type="Proteomes" id="UP000292082"/>
    </source>
</evidence>
<sequence length="257" mass="24102">MLRRLAPALVLLSVLKSPHVLAAPAVVSLLVPFALPDEAISASFLGDDGQGHSSYALGVGAASGAFTNTATINGVLIAGPTDVQLVGVDLTTVIDGATAVVTGSADCAFPTGAVAGSSVQASCNLAGQGVVDAPGGVQSENNVQDSFPQTIMPIIGLQLPDSGPGALPGGGPSASATASPSQNTGGAAPSATGGAASPSGSPAKSTSGGGSAAPSGSGSSGASSPSPTHNGAMEGGLVKGSGWGVVVAAGLVLVSLL</sequence>
<feature type="chain" id="PRO_5043658057" evidence="2">
    <location>
        <begin position="23"/>
        <end position="257"/>
    </location>
</feature>
<keyword evidence="2" id="KW-0732">Signal</keyword>
<evidence type="ECO:0000313" key="3">
    <source>
        <dbReference type="EMBL" id="TBU56417.1"/>
    </source>
</evidence>
<dbReference type="Proteomes" id="UP000292082">
    <property type="component" value="Unassembled WGS sequence"/>
</dbReference>
<protein>
    <submittedName>
        <fullName evidence="3">Uncharacterized protein</fullName>
    </submittedName>
</protein>
<accession>A0A4Q9P0S6</accession>
<gene>
    <name evidence="3" type="ORF">BD310DRAFT_1040472</name>
</gene>
<evidence type="ECO:0000256" key="1">
    <source>
        <dbReference type="SAM" id="MobiDB-lite"/>
    </source>
</evidence>